<keyword evidence="3" id="KW-1185">Reference proteome</keyword>
<dbReference type="EMBL" id="CP133616">
    <property type="protein sequence ID" value="WMV30630.1"/>
    <property type="molecule type" value="Genomic_DNA"/>
</dbReference>
<gene>
    <name evidence="2" type="ORF">MTR67_024015</name>
</gene>
<sequence>MKLFMGGDIDLFLDGLKLVGRVDRSRVSSSSYGEGESDLRKVENGTELSKILH</sequence>
<organism evidence="2 3">
    <name type="scientific">Solanum verrucosum</name>
    <dbReference type="NCBI Taxonomy" id="315347"/>
    <lineage>
        <taxon>Eukaryota</taxon>
        <taxon>Viridiplantae</taxon>
        <taxon>Streptophyta</taxon>
        <taxon>Embryophyta</taxon>
        <taxon>Tracheophyta</taxon>
        <taxon>Spermatophyta</taxon>
        <taxon>Magnoliopsida</taxon>
        <taxon>eudicotyledons</taxon>
        <taxon>Gunneridae</taxon>
        <taxon>Pentapetalae</taxon>
        <taxon>asterids</taxon>
        <taxon>lamiids</taxon>
        <taxon>Solanales</taxon>
        <taxon>Solanaceae</taxon>
        <taxon>Solanoideae</taxon>
        <taxon>Solaneae</taxon>
        <taxon>Solanum</taxon>
    </lineage>
</organism>
<evidence type="ECO:0000313" key="3">
    <source>
        <dbReference type="Proteomes" id="UP001234989"/>
    </source>
</evidence>
<reference evidence="2" key="1">
    <citation type="submission" date="2023-08" db="EMBL/GenBank/DDBJ databases">
        <title>A de novo genome assembly of Solanum verrucosum Schlechtendal, a Mexican diploid species geographically isolated from the other diploid A-genome species in potato relatives.</title>
        <authorList>
            <person name="Hosaka K."/>
        </authorList>
    </citation>
    <scope>NUCLEOTIDE SEQUENCE</scope>
    <source>
        <tissue evidence="2">Young leaves</tissue>
    </source>
</reference>
<feature type="region of interest" description="Disordered" evidence="1">
    <location>
        <begin position="26"/>
        <end position="53"/>
    </location>
</feature>
<evidence type="ECO:0000256" key="1">
    <source>
        <dbReference type="SAM" id="MobiDB-lite"/>
    </source>
</evidence>
<evidence type="ECO:0000313" key="2">
    <source>
        <dbReference type="EMBL" id="WMV30630.1"/>
    </source>
</evidence>
<dbReference type="AlphaFoldDB" id="A0AAF0R0W6"/>
<accession>A0AAF0R0W6</accession>
<name>A0AAF0R0W6_SOLVR</name>
<protein>
    <submittedName>
        <fullName evidence="2">Uncharacterized protein</fullName>
    </submittedName>
</protein>
<dbReference type="Proteomes" id="UP001234989">
    <property type="component" value="Chromosome 5"/>
</dbReference>
<proteinExistence type="predicted"/>